<name>A0A7H0KC00_9CORY</name>
<comment type="caution">
    <text evidence="1">The sequence shown here is derived from an EMBL/GenBank/DDBJ whole genome shotgun (WGS) entry which is preliminary data.</text>
</comment>
<evidence type="ECO:0000313" key="1">
    <source>
        <dbReference type="EMBL" id="MBA1837666.1"/>
    </source>
</evidence>
<protein>
    <submittedName>
        <fullName evidence="1">Uncharacterized protein</fullName>
    </submittedName>
</protein>
<dbReference type="RefSeq" id="WP_181192370.1">
    <property type="nucleotide sequence ID" value="NZ_JABFED010000004.1"/>
</dbReference>
<sequence length="107" mass="11619">MSHPVVRDDFSRGEAIAGLAWLCVGALVSLMLEAVYLNWFWVIAALLFNAVLTKTARLWSRRYAFAPLVVWAAAFFVSLAILPPTGWSLALLFAGVAGGVSPLLRAK</sequence>
<reference evidence="1 2" key="1">
    <citation type="submission" date="2020-05" db="EMBL/GenBank/DDBJ databases">
        <title>Descriptions of Corynebacterium xxxx sp. nov., Corynebacterium yyyy sp. nov. and Corynebacterium zzzz sp. nov.</title>
        <authorList>
            <person name="Zhang G."/>
        </authorList>
    </citation>
    <scope>NUCLEOTIDE SEQUENCE [LARGE SCALE GENOMIC DNA]</scope>
    <source>
        <strain evidence="2">zg-913</strain>
    </source>
</reference>
<organism evidence="1 2">
    <name type="scientific">Corynebacterium wankanglinii</name>
    <dbReference type="NCBI Taxonomy" id="2735136"/>
    <lineage>
        <taxon>Bacteria</taxon>
        <taxon>Bacillati</taxon>
        <taxon>Actinomycetota</taxon>
        <taxon>Actinomycetes</taxon>
        <taxon>Mycobacteriales</taxon>
        <taxon>Corynebacteriaceae</taxon>
        <taxon>Corynebacterium</taxon>
    </lineage>
</organism>
<proteinExistence type="predicted"/>
<dbReference type="AlphaFoldDB" id="A0A7H0KC00"/>
<gene>
    <name evidence="1" type="ORF">HMA55_07115</name>
</gene>
<evidence type="ECO:0000313" key="2">
    <source>
        <dbReference type="Proteomes" id="UP000577408"/>
    </source>
</evidence>
<dbReference type="EMBL" id="JABFED010000004">
    <property type="protein sequence ID" value="MBA1837666.1"/>
    <property type="molecule type" value="Genomic_DNA"/>
</dbReference>
<keyword evidence="2" id="KW-1185">Reference proteome</keyword>
<dbReference type="Proteomes" id="UP000577408">
    <property type="component" value="Unassembled WGS sequence"/>
</dbReference>
<accession>A0A7H0KC00</accession>